<protein>
    <submittedName>
        <fullName evidence="4">Trp biosynthesis-associated membrane protein</fullName>
    </submittedName>
</protein>
<evidence type="ECO:0000256" key="2">
    <source>
        <dbReference type="SAM" id="Phobius"/>
    </source>
</evidence>
<feature type="region of interest" description="Disordered" evidence="1">
    <location>
        <begin position="164"/>
        <end position="240"/>
    </location>
</feature>
<evidence type="ECO:0000313" key="5">
    <source>
        <dbReference type="Proteomes" id="UP000806528"/>
    </source>
</evidence>
<evidence type="ECO:0000256" key="3">
    <source>
        <dbReference type="SAM" id="SignalP"/>
    </source>
</evidence>
<dbReference type="Pfam" id="PF09534">
    <property type="entry name" value="Trp_oprn_chp"/>
    <property type="match status" value="1"/>
</dbReference>
<keyword evidence="2" id="KW-0472">Membrane</keyword>
<reference evidence="4 5" key="1">
    <citation type="submission" date="2020-09" db="EMBL/GenBank/DDBJ databases">
        <title>Diversity and distribution of actinomycetes associated with coral in the coast of Hainan.</title>
        <authorList>
            <person name="Li F."/>
        </authorList>
    </citation>
    <scope>NUCLEOTIDE SEQUENCE [LARGE SCALE GENOMIC DNA]</scope>
    <source>
        <strain evidence="4 5">HNM0947</strain>
    </source>
</reference>
<keyword evidence="2" id="KW-1133">Transmembrane helix</keyword>
<proteinExistence type="predicted"/>
<dbReference type="Proteomes" id="UP000806528">
    <property type="component" value="Unassembled WGS sequence"/>
</dbReference>
<keyword evidence="3" id="KW-0732">Signal</keyword>
<keyword evidence="2" id="KW-0812">Transmembrane</keyword>
<comment type="caution">
    <text evidence="4">The sequence shown here is derived from an EMBL/GenBank/DDBJ whole genome shotgun (WGS) entry which is preliminary data.</text>
</comment>
<organism evidence="4 5">
    <name type="scientific">Nocardiopsis coralli</name>
    <dbReference type="NCBI Taxonomy" id="2772213"/>
    <lineage>
        <taxon>Bacteria</taxon>
        <taxon>Bacillati</taxon>
        <taxon>Actinomycetota</taxon>
        <taxon>Actinomycetes</taxon>
        <taxon>Streptosporangiales</taxon>
        <taxon>Nocardiopsidaceae</taxon>
        <taxon>Nocardiopsis</taxon>
    </lineage>
</organism>
<feature type="transmembrane region" description="Helical" evidence="2">
    <location>
        <begin position="59"/>
        <end position="78"/>
    </location>
</feature>
<name>A0ABR9P0F6_9ACTN</name>
<keyword evidence="5" id="KW-1185">Reference proteome</keyword>
<feature type="signal peptide" evidence="3">
    <location>
        <begin position="1"/>
        <end position="23"/>
    </location>
</feature>
<feature type="compositionally biased region" description="Low complexity" evidence="1">
    <location>
        <begin position="221"/>
        <end position="233"/>
    </location>
</feature>
<evidence type="ECO:0000313" key="4">
    <source>
        <dbReference type="EMBL" id="MBE2997307.1"/>
    </source>
</evidence>
<dbReference type="InterPro" id="IPR019051">
    <property type="entry name" value="Trp_biosyn_TM_oprn/chp"/>
</dbReference>
<gene>
    <name evidence="4" type="ORF">IDM40_01125</name>
</gene>
<sequence length="240" mass="23501">MTSSTKRAGREFGLTALAMAAAAAMMLASGGQVWVDAVLEAPGPVQSVPVEATGSDLTGVPSGIAWAGLAAIAGLYAARGWSRRVIGAAVAAGGVLALVAVWTSTRTQALADAVATHATDVAGTAQLVGEPDTQAAGPLLAAAGAALLAVAGIVATVRAPAWPGMGNRYDRGAVPRPSQATTPSDLWKSLDAGDDPTLDAPDGDGVPAKDAGRAADTGSDPAPAQPATGPAQPKEGPDGR</sequence>
<feature type="transmembrane region" description="Helical" evidence="2">
    <location>
        <begin position="139"/>
        <end position="161"/>
    </location>
</feature>
<feature type="chain" id="PRO_5046508353" evidence="3">
    <location>
        <begin position="24"/>
        <end position="240"/>
    </location>
</feature>
<feature type="transmembrane region" description="Helical" evidence="2">
    <location>
        <begin position="85"/>
        <end position="103"/>
    </location>
</feature>
<dbReference type="EMBL" id="JADBGI010000001">
    <property type="protein sequence ID" value="MBE2997307.1"/>
    <property type="molecule type" value="Genomic_DNA"/>
</dbReference>
<evidence type="ECO:0000256" key="1">
    <source>
        <dbReference type="SAM" id="MobiDB-lite"/>
    </source>
</evidence>
<accession>A0ABR9P0F6</accession>